<sequence length="93" mass="10253">LLKAESWNEIYDLTDPSVHGDINMMQHKGFQPPVPGLDLQNSEHEIIATVEAAWPGLKIAVNLTPAEVEGWRIYTVGELVKEIQTGAFTPATL</sequence>
<protein>
    <submittedName>
        <fullName evidence="1">HNH endonuclease</fullName>
    </submittedName>
</protein>
<organism evidence="1">
    <name type="scientific">Escherichia coli</name>
    <dbReference type="NCBI Taxonomy" id="562"/>
    <lineage>
        <taxon>Bacteria</taxon>
        <taxon>Pseudomonadati</taxon>
        <taxon>Pseudomonadota</taxon>
        <taxon>Gammaproteobacteria</taxon>
        <taxon>Enterobacterales</taxon>
        <taxon>Enterobacteriaceae</taxon>
        <taxon>Escherichia</taxon>
    </lineage>
</organism>
<proteinExistence type="predicted"/>
<comment type="caution">
    <text evidence="1">The sequence shown here is derived from an EMBL/GenBank/DDBJ whole genome shotgun (WGS) entry which is preliminary data.</text>
</comment>
<keyword evidence="1" id="KW-0378">Hydrolase</keyword>
<dbReference type="GO" id="GO:0004519">
    <property type="term" value="F:endonuclease activity"/>
    <property type="evidence" value="ECO:0007669"/>
    <property type="project" value="UniProtKB-KW"/>
</dbReference>
<dbReference type="Proteomes" id="UP000840371">
    <property type="component" value="Unassembled WGS sequence"/>
</dbReference>
<dbReference type="AlphaFoldDB" id="A0A7B3II91"/>
<evidence type="ECO:0000313" key="1">
    <source>
        <dbReference type="EMBL" id="HAJ5151318.1"/>
    </source>
</evidence>
<reference evidence="1" key="2">
    <citation type="submission" date="2019-11" db="EMBL/GenBank/DDBJ databases">
        <authorList>
            <consortium name="NCBI Pathogen Detection Project"/>
        </authorList>
    </citation>
    <scope>NUCLEOTIDE SEQUENCE</scope>
    <source>
        <strain evidence="1">Ecoli[ST-219]</strain>
    </source>
</reference>
<name>A0A7B3II91_ECOLX</name>
<keyword evidence="1" id="KW-0255">Endonuclease</keyword>
<dbReference type="EMBL" id="DABGKZ010000021">
    <property type="protein sequence ID" value="HAJ5151318.1"/>
    <property type="molecule type" value="Genomic_DNA"/>
</dbReference>
<gene>
    <name evidence="1" type="ORF">HLZ50_14945</name>
</gene>
<keyword evidence="1" id="KW-0540">Nuclease</keyword>
<accession>A0A7B3II91</accession>
<feature type="non-terminal residue" evidence="1">
    <location>
        <position position="1"/>
    </location>
</feature>
<reference evidence="1" key="1">
    <citation type="journal article" date="2018" name="Genome Biol.">
        <title>SKESA: strategic k-mer extension for scrupulous assemblies.</title>
        <authorList>
            <person name="Souvorov A."/>
            <person name="Agarwala R."/>
            <person name="Lipman D.J."/>
        </authorList>
    </citation>
    <scope>NUCLEOTIDE SEQUENCE [LARGE SCALE GENOMIC DNA]</scope>
    <source>
        <strain>ecoli[ST-219]</strain>
        <strain evidence="1">Ecoli[ST-219]</strain>
    </source>
</reference>